<accession>W9XH89</accession>
<evidence type="ECO:0000256" key="1">
    <source>
        <dbReference type="ARBA" id="ARBA00022729"/>
    </source>
</evidence>
<dbReference type="EMBL" id="AMGX01000010">
    <property type="protein sequence ID" value="EXJ69729.1"/>
    <property type="molecule type" value="Genomic_DNA"/>
</dbReference>
<dbReference type="eggNOG" id="ENOG502QS8J">
    <property type="taxonomic scope" value="Eukaryota"/>
</dbReference>
<protein>
    <recommendedName>
        <fullName evidence="3">Peptidase S9 prolyl oligopeptidase catalytic domain-containing protein</fullName>
    </recommendedName>
</protein>
<dbReference type="InterPro" id="IPR029058">
    <property type="entry name" value="AB_hydrolase_fold"/>
</dbReference>
<dbReference type="GO" id="GO:0008236">
    <property type="term" value="F:serine-type peptidase activity"/>
    <property type="evidence" value="ECO:0007669"/>
    <property type="project" value="InterPro"/>
</dbReference>
<dbReference type="Proteomes" id="UP000019471">
    <property type="component" value="Unassembled WGS sequence"/>
</dbReference>
<dbReference type="GeneID" id="19191508"/>
<dbReference type="OrthoDB" id="449091at2759"/>
<proteinExistence type="predicted"/>
<dbReference type="RefSeq" id="XP_007745581.1">
    <property type="nucleotide sequence ID" value="XM_007747391.1"/>
</dbReference>
<evidence type="ECO:0000256" key="2">
    <source>
        <dbReference type="SAM" id="SignalP"/>
    </source>
</evidence>
<evidence type="ECO:0000259" key="3">
    <source>
        <dbReference type="Pfam" id="PF00326"/>
    </source>
</evidence>
<sequence>MKLGQLRRVLSFVIPCQLIRLSAGTSQNVLSVEDTVSQNPIIILPFWDVLGPFRIGTREAVWGADPVEFYGGIQNISPNEPGCFRSPLARNATVQWDRKEYNTSTSNGEQSVDFLLDFIDVDWEFAQKIYGWSAFQYQAWAKGEILNQGVVSQRVNIFTDNILEIWINDMHVFGGDFFGFGRAPVLVELLPGANNISVRLVREVRSMGGIFPPTIQAGLRTQPIPEQPAVVARRVVMPNVVNGKFCTRYGSITVQNQAATWISVHQVVAISGQSSCIVANQRVRLAPGQSRPLKLIFDAASRWDESLKLVLTYSRQDSILHDIGFDTQLEPASMSSLQRITFLHPSGSVSYALLKPPPTANATKNERLPVLLNLHGAGVEADGPLARHMFDDTPYLPAWILTPTGMSPWSSDDWHTWGFADAQYAVAAIPDWINSTGWNGPSVYSDKILVAGHSNGGQGTWYFASHQPDRVLGAAVASGYSSIESYVPYILWNEADPLRDAILQTSRSSFRHEILTDNLVGFPIFQQHGSADDNVPPYHSRLMNTLLAQVGEMAEYSEMLDKGHWFDGSMTTKSMLEFYLRLLKVCHSETTVPTSFTFVVPNSHDMGPRYGVVVDQLSTPDRLGKMRVTIQLHDSLVQWHLRTENIYRFHLDPSVRLANAPNQVLIDDLPHVFDVGPGAASFVKSVSNVWGRDVALDWKTLGERHGRQRGALDAILRSTGPFEVVYDSDETLSIAVQTSRNFLQYFGGDTNIVASSRYEQALDKGANVITICLRTFVPDASLPGFPIRLVSEQIFLTAPDSRLISLHLEEGMGGVWLRPLPGERLELVVWGFDEVGLRQAARLVPTITGAGQPDFVILGNEARWKGHGGAIAMGFFDRNWKISFASYLP</sequence>
<reference evidence="4 5" key="1">
    <citation type="submission" date="2013-03" db="EMBL/GenBank/DDBJ databases">
        <title>The Genome Sequence of Cladophialophora psammophila CBS 110553.</title>
        <authorList>
            <consortium name="The Broad Institute Genomics Platform"/>
            <person name="Cuomo C."/>
            <person name="de Hoog S."/>
            <person name="Gorbushina A."/>
            <person name="Walker B."/>
            <person name="Young S.K."/>
            <person name="Zeng Q."/>
            <person name="Gargeya S."/>
            <person name="Fitzgerald M."/>
            <person name="Haas B."/>
            <person name="Abouelleil A."/>
            <person name="Allen A.W."/>
            <person name="Alvarado L."/>
            <person name="Arachchi H.M."/>
            <person name="Berlin A.M."/>
            <person name="Chapman S.B."/>
            <person name="Gainer-Dewar J."/>
            <person name="Goldberg J."/>
            <person name="Griggs A."/>
            <person name="Gujja S."/>
            <person name="Hansen M."/>
            <person name="Howarth C."/>
            <person name="Imamovic A."/>
            <person name="Ireland A."/>
            <person name="Larimer J."/>
            <person name="McCowan C."/>
            <person name="Murphy C."/>
            <person name="Pearson M."/>
            <person name="Poon T.W."/>
            <person name="Priest M."/>
            <person name="Roberts A."/>
            <person name="Saif S."/>
            <person name="Shea T."/>
            <person name="Sisk P."/>
            <person name="Sykes S."/>
            <person name="Wortman J."/>
            <person name="Nusbaum C."/>
            <person name="Birren B."/>
        </authorList>
    </citation>
    <scope>NUCLEOTIDE SEQUENCE [LARGE SCALE GENOMIC DNA]</scope>
    <source>
        <strain evidence="4 5">CBS 110553</strain>
    </source>
</reference>
<dbReference type="Gene3D" id="3.40.50.1820">
    <property type="entry name" value="alpha/beta hydrolase"/>
    <property type="match status" value="1"/>
</dbReference>
<dbReference type="SUPFAM" id="SSF53474">
    <property type="entry name" value="alpha/beta-Hydrolases"/>
    <property type="match status" value="1"/>
</dbReference>
<evidence type="ECO:0000313" key="4">
    <source>
        <dbReference type="EMBL" id="EXJ69729.1"/>
    </source>
</evidence>
<dbReference type="HOGENOM" id="CLU_014627_1_0_1"/>
<dbReference type="STRING" id="1182543.W9XH89"/>
<dbReference type="InterPro" id="IPR050955">
    <property type="entry name" value="Plant_Biomass_Hydrol_Est"/>
</dbReference>
<dbReference type="Pfam" id="PF00326">
    <property type="entry name" value="Peptidase_S9"/>
    <property type="match status" value="1"/>
</dbReference>
<feature type="domain" description="Peptidase S9 prolyl oligopeptidase catalytic" evidence="3">
    <location>
        <begin position="440"/>
        <end position="582"/>
    </location>
</feature>
<comment type="caution">
    <text evidence="4">The sequence shown here is derived from an EMBL/GenBank/DDBJ whole genome shotgun (WGS) entry which is preliminary data.</text>
</comment>
<keyword evidence="5" id="KW-1185">Reference proteome</keyword>
<gene>
    <name evidence="4" type="ORF">A1O5_06800</name>
</gene>
<dbReference type="PANTHER" id="PTHR43037">
    <property type="entry name" value="UNNAMED PRODUCT-RELATED"/>
    <property type="match status" value="1"/>
</dbReference>
<dbReference type="GO" id="GO:0006508">
    <property type="term" value="P:proteolysis"/>
    <property type="evidence" value="ECO:0007669"/>
    <property type="project" value="InterPro"/>
</dbReference>
<organism evidence="4 5">
    <name type="scientific">Cladophialophora psammophila CBS 110553</name>
    <dbReference type="NCBI Taxonomy" id="1182543"/>
    <lineage>
        <taxon>Eukaryota</taxon>
        <taxon>Fungi</taxon>
        <taxon>Dikarya</taxon>
        <taxon>Ascomycota</taxon>
        <taxon>Pezizomycotina</taxon>
        <taxon>Eurotiomycetes</taxon>
        <taxon>Chaetothyriomycetidae</taxon>
        <taxon>Chaetothyriales</taxon>
        <taxon>Herpotrichiellaceae</taxon>
        <taxon>Cladophialophora</taxon>
    </lineage>
</organism>
<keyword evidence="1 2" id="KW-0732">Signal</keyword>
<dbReference type="AlphaFoldDB" id="W9XH89"/>
<feature type="chain" id="PRO_5004931927" description="Peptidase S9 prolyl oligopeptidase catalytic domain-containing protein" evidence="2">
    <location>
        <begin position="25"/>
        <end position="889"/>
    </location>
</feature>
<name>W9XH89_9EURO</name>
<dbReference type="PANTHER" id="PTHR43037:SF4">
    <property type="entry name" value="PEPTIDASE S9 PROLYL OLIGOPEPTIDASE CATALYTIC DOMAIN-CONTAINING PROTEIN"/>
    <property type="match status" value="1"/>
</dbReference>
<dbReference type="InterPro" id="IPR001375">
    <property type="entry name" value="Peptidase_S9_cat"/>
</dbReference>
<evidence type="ECO:0000313" key="5">
    <source>
        <dbReference type="Proteomes" id="UP000019471"/>
    </source>
</evidence>
<feature type="signal peptide" evidence="2">
    <location>
        <begin position="1"/>
        <end position="24"/>
    </location>
</feature>